<dbReference type="Proteomes" id="UP000305888">
    <property type="component" value="Chromosome"/>
</dbReference>
<accession>A0A5B8FV69</accession>
<keyword evidence="1" id="KW-1133">Transmembrane helix</keyword>
<evidence type="ECO:0000256" key="1">
    <source>
        <dbReference type="SAM" id="Phobius"/>
    </source>
</evidence>
<dbReference type="EMBL" id="CP040818">
    <property type="protein sequence ID" value="QDL90359.1"/>
    <property type="molecule type" value="Genomic_DNA"/>
</dbReference>
<keyword evidence="1" id="KW-0812">Transmembrane</keyword>
<dbReference type="KEGG" id="ppru:FDP22_00210"/>
<name>A0A5B8FV69_9RHOB</name>
<protein>
    <submittedName>
        <fullName evidence="2">Uncharacterized protein</fullName>
    </submittedName>
</protein>
<dbReference type="OrthoDB" id="7283160at2"/>
<reference evidence="2 3" key="1">
    <citation type="submission" date="2019-06" db="EMBL/GenBank/DDBJ databases">
        <title>Genome sequence of Rhodobacteraceae bacterium D4M1.</title>
        <authorList>
            <person name="Cao J."/>
        </authorList>
    </citation>
    <scope>NUCLEOTIDE SEQUENCE [LARGE SCALE GENOMIC DNA]</scope>
    <source>
        <strain evidence="2 3">D4M1</strain>
    </source>
</reference>
<evidence type="ECO:0000313" key="3">
    <source>
        <dbReference type="Proteomes" id="UP000305888"/>
    </source>
</evidence>
<dbReference type="AlphaFoldDB" id="A0A5B8FV69"/>
<organism evidence="2 3">
    <name type="scientific">Paroceanicella profunda</name>
    <dbReference type="NCBI Taxonomy" id="2579971"/>
    <lineage>
        <taxon>Bacteria</taxon>
        <taxon>Pseudomonadati</taxon>
        <taxon>Pseudomonadota</taxon>
        <taxon>Alphaproteobacteria</taxon>
        <taxon>Rhodobacterales</taxon>
        <taxon>Paracoccaceae</taxon>
        <taxon>Paroceanicella</taxon>
    </lineage>
</organism>
<feature type="transmembrane region" description="Helical" evidence="1">
    <location>
        <begin position="122"/>
        <end position="141"/>
    </location>
</feature>
<evidence type="ECO:0000313" key="2">
    <source>
        <dbReference type="EMBL" id="QDL90359.1"/>
    </source>
</evidence>
<keyword evidence="3" id="KW-1185">Reference proteome</keyword>
<dbReference type="RefSeq" id="WP_138575810.1">
    <property type="nucleotide sequence ID" value="NZ_CP040818.1"/>
</dbReference>
<keyword evidence="1" id="KW-0472">Membrane</keyword>
<gene>
    <name evidence="2" type="ORF">FDP22_00210</name>
</gene>
<sequence>MTAIQTRLGNDPQFEPFLTASVGLDQRGGTVTVMSMLARLGVDPWREAAALADLSMSSATTRLAERLSAFRDVQIGEADRAALSARILPLLPRNPRAATPEPHGQQPGQPLSLARLTAIVPGYFWIAAVGLCAILLMNGFGN</sequence>
<proteinExistence type="predicted"/>